<dbReference type="AlphaFoldDB" id="A0A6N2T0A4"/>
<organism evidence="1">
    <name type="scientific">Schaalia odontolytica</name>
    <dbReference type="NCBI Taxonomy" id="1660"/>
    <lineage>
        <taxon>Bacteria</taxon>
        <taxon>Bacillati</taxon>
        <taxon>Actinomycetota</taxon>
        <taxon>Actinomycetes</taxon>
        <taxon>Actinomycetales</taxon>
        <taxon>Actinomycetaceae</taxon>
        <taxon>Schaalia</taxon>
    </lineage>
</organism>
<accession>A0A6N2T0A4</accession>
<reference evidence="1" key="1">
    <citation type="submission" date="2019-11" db="EMBL/GenBank/DDBJ databases">
        <authorList>
            <person name="Feng L."/>
        </authorList>
    </citation>
    <scope>NUCLEOTIDE SEQUENCE</scope>
    <source>
        <strain evidence="1">AodontolyticusLFYP35</strain>
    </source>
</reference>
<gene>
    <name evidence="1" type="ORF">AOLFYP35_01110</name>
</gene>
<sequence>MNTLASTRHAESLGVPGALAIPEHPGFYSHSRGRSSLRRLAFLSACALVALAGCASGGSRDSSASASAQASPRQMNGVFEPLIAQSALEDPHERVCADLSLPFEIVAMHASDRACELSPSGQTQEASVDEKWTLGGDFRQIPSLPIDSSEVFGSSTHDPNDLYSYKPAILTPQGARDLSADLLREDGNYVEPLDGTQNGPWITFLGRQVSSSSTGDHQEDNVFAPWTIYSWNKNEQRLRTVMTWSDLPAHSPRSSGELPPVSDGTHAFYGAKASTDHGDFSLIIAQGLDDSTHSNKPQILLFGAYPAVSEQGLSVVATTKDSPLPSRIATLSGTDFSKVTTHFDLKSQDYRISGLYAAGDHHAVLVTPSSTSSEASSFLGLWGSSSTDYPTQWIMVDSRTPWVSIGQGAIAWGAGSQANNTQMYLRPWETGQITRLGETPGYSRPVVAASGHTVMIPHVNSQGGIQWAIGEFTAE</sequence>
<protein>
    <submittedName>
        <fullName evidence="1">Uncharacterized protein</fullName>
    </submittedName>
</protein>
<dbReference type="EMBL" id="CACRSM010000002">
    <property type="protein sequence ID" value="VYS98826.1"/>
    <property type="molecule type" value="Genomic_DNA"/>
</dbReference>
<evidence type="ECO:0000313" key="1">
    <source>
        <dbReference type="EMBL" id="VYS98826.1"/>
    </source>
</evidence>
<proteinExistence type="predicted"/>
<name>A0A6N2T0A4_9ACTO</name>